<keyword evidence="8" id="KW-1185">Reference proteome</keyword>
<dbReference type="InterPro" id="IPR011075">
    <property type="entry name" value="TetR_C"/>
</dbReference>
<dbReference type="PANTHER" id="PTHR30055:SF148">
    <property type="entry name" value="TETR-FAMILY TRANSCRIPTIONAL REGULATOR"/>
    <property type="match status" value="1"/>
</dbReference>
<dbReference type="Gene3D" id="1.10.10.60">
    <property type="entry name" value="Homeodomain-like"/>
    <property type="match status" value="1"/>
</dbReference>
<dbReference type="Pfam" id="PF00440">
    <property type="entry name" value="TetR_N"/>
    <property type="match status" value="1"/>
</dbReference>
<evidence type="ECO:0000256" key="4">
    <source>
        <dbReference type="PROSITE-ProRule" id="PRU00335"/>
    </source>
</evidence>
<dbReference type="PRINTS" id="PR00455">
    <property type="entry name" value="HTHTETR"/>
</dbReference>
<evidence type="ECO:0000256" key="1">
    <source>
        <dbReference type="ARBA" id="ARBA00023015"/>
    </source>
</evidence>
<feature type="compositionally biased region" description="Low complexity" evidence="5">
    <location>
        <begin position="1"/>
        <end position="17"/>
    </location>
</feature>
<dbReference type="GO" id="GO:0000976">
    <property type="term" value="F:transcription cis-regulatory region binding"/>
    <property type="evidence" value="ECO:0007669"/>
    <property type="project" value="TreeGrafter"/>
</dbReference>
<evidence type="ECO:0000256" key="5">
    <source>
        <dbReference type="SAM" id="MobiDB-lite"/>
    </source>
</evidence>
<protein>
    <recommendedName>
        <fullName evidence="6">HTH tetR-type domain-containing protein</fullName>
    </recommendedName>
</protein>
<evidence type="ECO:0000256" key="2">
    <source>
        <dbReference type="ARBA" id="ARBA00023125"/>
    </source>
</evidence>
<dbReference type="InterPro" id="IPR009057">
    <property type="entry name" value="Homeodomain-like_sf"/>
</dbReference>
<dbReference type="PATRIC" id="fig|1324261.3.peg.968"/>
<accession>A0A051UHI5</accession>
<evidence type="ECO:0000313" key="8">
    <source>
        <dbReference type="Proteomes" id="UP000025947"/>
    </source>
</evidence>
<name>A0A051UHI5_9MYCO</name>
<feature type="domain" description="HTH tetR-type" evidence="6">
    <location>
        <begin position="40"/>
        <end position="100"/>
    </location>
</feature>
<dbReference type="HOGENOM" id="CLU_069356_25_3_11"/>
<keyword evidence="3" id="KW-0804">Transcription</keyword>
<dbReference type="SUPFAM" id="SSF46689">
    <property type="entry name" value="Homeodomain-like"/>
    <property type="match status" value="1"/>
</dbReference>
<feature type="DNA-binding region" description="H-T-H motif" evidence="4">
    <location>
        <begin position="63"/>
        <end position="82"/>
    </location>
</feature>
<dbReference type="Pfam" id="PF16859">
    <property type="entry name" value="TetR_C_11"/>
    <property type="match status" value="1"/>
</dbReference>
<evidence type="ECO:0000313" key="7">
    <source>
        <dbReference type="EMBL" id="KBZ68403.1"/>
    </source>
</evidence>
<dbReference type="InterPro" id="IPR001647">
    <property type="entry name" value="HTH_TetR"/>
</dbReference>
<evidence type="ECO:0000256" key="3">
    <source>
        <dbReference type="ARBA" id="ARBA00023163"/>
    </source>
</evidence>
<dbReference type="PROSITE" id="PS50977">
    <property type="entry name" value="HTH_TETR_2"/>
    <property type="match status" value="1"/>
</dbReference>
<proteinExistence type="predicted"/>
<dbReference type="Proteomes" id="UP000025947">
    <property type="component" value="Unassembled WGS sequence"/>
</dbReference>
<dbReference type="GO" id="GO:0003700">
    <property type="term" value="F:DNA-binding transcription factor activity"/>
    <property type="evidence" value="ECO:0007669"/>
    <property type="project" value="TreeGrafter"/>
</dbReference>
<feature type="region of interest" description="Disordered" evidence="5">
    <location>
        <begin position="1"/>
        <end position="41"/>
    </location>
</feature>
<evidence type="ECO:0000259" key="6">
    <source>
        <dbReference type="PROSITE" id="PS50977"/>
    </source>
</evidence>
<keyword evidence="1" id="KW-0805">Transcription regulation</keyword>
<dbReference type="EMBL" id="JLXW01000002">
    <property type="protein sequence ID" value="KBZ68403.1"/>
    <property type="molecule type" value="Genomic_DNA"/>
</dbReference>
<dbReference type="InterPro" id="IPR050109">
    <property type="entry name" value="HTH-type_TetR-like_transc_reg"/>
</dbReference>
<dbReference type="SUPFAM" id="SSF48498">
    <property type="entry name" value="Tetracyclin repressor-like, C-terminal domain"/>
    <property type="match status" value="1"/>
</dbReference>
<sequence>MSATRTSGRPSTPSSAAERPGSIDESQSKLRQRTSGRLDRSRDPAILNAALEILAEHGYDATNMNDIAARAGVGKAAIYRRWSSKTALITDALVYWRPDLLDDEPPDTGSLAGDLEAIVEHAARNDDGLISNELILRVALEAAQDPDLTSALDDLILFKGRRVMSAIFARAADRGEIPGDRDWLLVADVVVAMGLLRAVGGQAVDADFVRQVIDTLVLPAVTRPSGAAEPDRR</sequence>
<dbReference type="AlphaFoldDB" id="A0A051UHI5"/>
<keyword evidence="2 4" id="KW-0238">DNA-binding</keyword>
<dbReference type="PANTHER" id="PTHR30055">
    <property type="entry name" value="HTH-TYPE TRANSCRIPTIONAL REGULATOR RUTR"/>
    <property type="match status" value="1"/>
</dbReference>
<reference evidence="7 8" key="1">
    <citation type="submission" date="2014-04" db="EMBL/GenBank/DDBJ databases">
        <title>The Genome Sequence of Mycobacterium tuberculosis TKK-01-0051.</title>
        <authorList>
            <consortium name="The Broad Institute Genomics Platform"/>
            <consortium name="The Broad Institute Genome Sequencing Center for Infectious Disease"/>
            <person name="Earl A.M."/>
            <person name="Cohen K."/>
            <person name="Pym A."/>
            <person name="Bishai W."/>
            <person name="Maharaj K."/>
            <person name="Desjardins C."/>
            <person name="Abeel T."/>
            <person name="Young S."/>
            <person name="Zeng Q."/>
            <person name="Gargeya S."/>
            <person name="Abouelleil A."/>
            <person name="Alvarado L."/>
            <person name="Chapman S.B."/>
            <person name="Gainer-Dewar J."/>
            <person name="Goldberg J."/>
            <person name="Griggs A."/>
            <person name="Gujja S."/>
            <person name="Hansen M."/>
            <person name="Howarth C."/>
            <person name="Imamovic A."/>
            <person name="Larimer J."/>
            <person name="Murphy C."/>
            <person name="Naylor J."/>
            <person name="Pearson M."/>
            <person name="Poon T.W."/>
            <person name="Priest M."/>
            <person name="Roberts A."/>
            <person name="Saif S."/>
            <person name="Shea T."/>
            <person name="Sykes S."/>
            <person name="Wortman J."/>
            <person name="Nusbaum C."/>
            <person name="Birren B."/>
        </authorList>
    </citation>
    <scope>NUCLEOTIDE SEQUENCE [LARGE SCALE GENOMIC DNA]</scope>
    <source>
        <strain evidence="7 8">TKK-01-0051</strain>
    </source>
</reference>
<organism evidence="7 8">
    <name type="scientific">Mycobacterium [tuberculosis] TKK-01-0051</name>
    <dbReference type="NCBI Taxonomy" id="1324261"/>
    <lineage>
        <taxon>Bacteria</taxon>
        <taxon>Bacillati</taxon>
        <taxon>Actinomycetota</taxon>
        <taxon>Actinomycetes</taxon>
        <taxon>Mycobacteriales</taxon>
        <taxon>Mycobacteriaceae</taxon>
        <taxon>Mycobacterium</taxon>
        <taxon>Mycobacterium avium complex (MAC)</taxon>
    </lineage>
</organism>
<dbReference type="Gene3D" id="1.10.357.10">
    <property type="entry name" value="Tetracycline Repressor, domain 2"/>
    <property type="match status" value="1"/>
</dbReference>
<dbReference type="InterPro" id="IPR036271">
    <property type="entry name" value="Tet_transcr_reg_TetR-rel_C_sf"/>
</dbReference>
<gene>
    <name evidence="7" type="ORF">K875_00951</name>
</gene>
<comment type="caution">
    <text evidence="7">The sequence shown here is derived from an EMBL/GenBank/DDBJ whole genome shotgun (WGS) entry which is preliminary data.</text>
</comment>